<sequence length="124" mass="15122">MSEEELSDCDLELIPSQSDYLIKLQNNFANLQIKYIEEKENSLNLEKRVFYFENKLKETEFNEKIKVENNFLFEKKIIENKNYFLENKLKEKKEKIKKIKSENKQKDEEINLLQEQIKKVKIKK</sequence>
<organism evidence="2 3">
    <name type="scientific">Meloidogyne enterolobii</name>
    <name type="common">Root-knot nematode worm</name>
    <name type="synonym">Meloidogyne mayaguensis</name>
    <dbReference type="NCBI Taxonomy" id="390850"/>
    <lineage>
        <taxon>Eukaryota</taxon>
        <taxon>Metazoa</taxon>
        <taxon>Ecdysozoa</taxon>
        <taxon>Nematoda</taxon>
        <taxon>Chromadorea</taxon>
        <taxon>Rhabditida</taxon>
        <taxon>Tylenchina</taxon>
        <taxon>Tylenchomorpha</taxon>
        <taxon>Tylenchoidea</taxon>
        <taxon>Meloidogynidae</taxon>
        <taxon>Meloidogyninae</taxon>
        <taxon>Meloidogyne</taxon>
    </lineage>
</organism>
<name>A0A6V7W5D0_MELEN</name>
<dbReference type="AlphaFoldDB" id="A0A6V7W5D0"/>
<accession>A0A6V7W5D0</accession>
<dbReference type="Proteomes" id="UP000580250">
    <property type="component" value="Unassembled WGS sequence"/>
</dbReference>
<evidence type="ECO:0000313" key="3">
    <source>
        <dbReference type="Proteomes" id="UP000580250"/>
    </source>
</evidence>
<reference evidence="2 3" key="1">
    <citation type="submission" date="2020-08" db="EMBL/GenBank/DDBJ databases">
        <authorList>
            <person name="Koutsovoulos G."/>
            <person name="Danchin GJ E."/>
        </authorList>
    </citation>
    <scope>NUCLEOTIDE SEQUENCE [LARGE SCALE GENOMIC DNA]</scope>
</reference>
<comment type="caution">
    <text evidence="2">The sequence shown here is derived from an EMBL/GenBank/DDBJ whole genome shotgun (WGS) entry which is preliminary data.</text>
</comment>
<gene>
    <name evidence="2" type="ORF">MENT_LOCUS34467</name>
</gene>
<evidence type="ECO:0000256" key="1">
    <source>
        <dbReference type="SAM" id="Coils"/>
    </source>
</evidence>
<feature type="coiled-coil region" evidence="1">
    <location>
        <begin position="75"/>
        <end position="123"/>
    </location>
</feature>
<proteinExistence type="predicted"/>
<protein>
    <submittedName>
        <fullName evidence="2">Uncharacterized protein</fullName>
    </submittedName>
</protein>
<keyword evidence="1" id="KW-0175">Coiled coil</keyword>
<evidence type="ECO:0000313" key="2">
    <source>
        <dbReference type="EMBL" id="CAD2182269.1"/>
    </source>
</evidence>
<dbReference type="EMBL" id="CAJEWN010000425">
    <property type="protein sequence ID" value="CAD2182269.1"/>
    <property type="molecule type" value="Genomic_DNA"/>
</dbReference>